<dbReference type="InterPro" id="IPR019819">
    <property type="entry name" value="Carboxylesterase_B_CS"/>
</dbReference>
<reference evidence="3 4" key="1">
    <citation type="submission" date="2017-01" db="EMBL/GenBank/DDBJ databases">
        <title>The recent genome duplication of the halophilic yeast Hortaea werneckii: insights from long-read sequencing.</title>
        <authorList>
            <person name="Sinha S."/>
            <person name="Flibotte S."/>
            <person name="Neira M."/>
            <person name="Lenassi M."/>
            <person name="Gostincar C."/>
            <person name="Stajich J.E."/>
            <person name="Nislow C.E."/>
        </authorList>
    </citation>
    <scope>NUCLEOTIDE SEQUENCE [LARGE SCALE GENOMIC DNA]</scope>
    <source>
        <strain evidence="3 4">EXF-2000</strain>
    </source>
</reference>
<keyword evidence="1" id="KW-0732">Signal</keyword>
<dbReference type="AlphaFoldDB" id="A0A1Z5SW07"/>
<dbReference type="PROSITE" id="PS00941">
    <property type="entry name" value="CARBOXYLESTERASE_B_2"/>
    <property type="match status" value="1"/>
</dbReference>
<dbReference type="OrthoDB" id="408631at2759"/>
<comment type="caution">
    <text evidence="3">The sequence shown here is derived from an EMBL/GenBank/DDBJ whole genome shotgun (WGS) entry which is preliminary data.</text>
</comment>
<evidence type="ECO:0000256" key="1">
    <source>
        <dbReference type="SAM" id="SignalP"/>
    </source>
</evidence>
<keyword evidence="4" id="KW-1185">Reference proteome</keyword>
<dbReference type="EMBL" id="MUNK01000221">
    <property type="protein sequence ID" value="OTA24979.1"/>
    <property type="molecule type" value="Genomic_DNA"/>
</dbReference>
<protein>
    <recommendedName>
        <fullName evidence="2">Carboxylesterase type B domain-containing protein</fullName>
    </recommendedName>
</protein>
<dbReference type="Gene3D" id="3.40.50.1820">
    <property type="entry name" value="alpha/beta hydrolase"/>
    <property type="match status" value="1"/>
</dbReference>
<evidence type="ECO:0000259" key="2">
    <source>
        <dbReference type="Pfam" id="PF00135"/>
    </source>
</evidence>
<evidence type="ECO:0000313" key="3">
    <source>
        <dbReference type="EMBL" id="OTA24979.1"/>
    </source>
</evidence>
<dbReference type="InterPro" id="IPR050309">
    <property type="entry name" value="Type-B_Carboxylest/Lipase"/>
</dbReference>
<sequence length="607" mass="66200">MLLSFLTASLCAFAAASPPSYRARPYTQHARRQADAGSGSDSMTVDLGYEKYQGFRNESQNLDIYYGIRYAKAPTGNLRWQAPRAPESNRNSTIDASTYPAQCPQSAAGVGRIREVNNTASSEDCLFLNVWSPSDATEALPVYVWIHGGGYGTGSGQQDQTPLLYTNNNSFVAVTIQYRLGAFGFLAGDEVARRGALNAGLLDQQMALQWVQQYIHLFNGDASRVTIAGESAGAGSVMLLGMAYGGSMGTELFSNSIAASPFLPFQYYYKEWVPSQLYYAFASYVGCAPTYPVGHIGGQDIFDCLLSVDTDTLMNASATVNQQGGYGTYLFTPVTDGVFIQDLPSRQFGRKAINGANMLVGNNANEGASFTLPDIETIDDLVEYLVGKFPLFSNNDIAKLLYYYPTSNATTNENATLFATTGDSPPYALNQSAQATGQQQRAELIVSEFQFVCPAYWMAEAYSDNDLGGNSWKYQFSIPPAYHGTDLAAYYDYPGEGFSVDFSVAFQKIFGNFIVDSDPSISNVVANGITRWYTNGTQENPASDWPPYSIYAPNQLDLNTTCPSGDSDTCGGPDAVNTFRLTNAYTWEAGRGERCDFWRAMGERVPE</sequence>
<gene>
    <name evidence="3" type="ORF">BTJ68_11935</name>
</gene>
<name>A0A1Z5SW07_HORWE</name>
<dbReference type="InterPro" id="IPR029058">
    <property type="entry name" value="AB_hydrolase_fold"/>
</dbReference>
<organism evidence="3 4">
    <name type="scientific">Hortaea werneckii EXF-2000</name>
    <dbReference type="NCBI Taxonomy" id="1157616"/>
    <lineage>
        <taxon>Eukaryota</taxon>
        <taxon>Fungi</taxon>
        <taxon>Dikarya</taxon>
        <taxon>Ascomycota</taxon>
        <taxon>Pezizomycotina</taxon>
        <taxon>Dothideomycetes</taxon>
        <taxon>Dothideomycetidae</taxon>
        <taxon>Mycosphaerellales</taxon>
        <taxon>Teratosphaeriaceae</taxon>
        <taxon>Hortaea</taxon>
    </lineage>
</organism>
<dbReference type="InterPro" id="IPR002018">
    <property type="entry name" value="CarbesteraseB"/>
</dbReference>
<evidence type="ECO:0000313" key="4">
    <source>
        <dbReference type="Proteomes" id="UP000194280"/>
    </source>
</evidence>
<feature type="chain" id="PRO_5012125341" description="Carboxylesterase type B domain-containing protein" evidence="1">
    <location>
        <begin position="17"/>
        <end position="607"/>
    </location>
</feature>
<dbReference type="STRING" id="1157616.A0A1Z5SW07"/>
<feature type="domain" description="Carboxylesterase type B" evidence="2">
    <location>
        <begin position="50"/>
        <end position="559"/>
    </location>
</feature>
<dbReference type="PANTHER" id="PTHR11559">
    <property type="entry name" value="CARBOXYLESTERASE"/>
    <property type="match status" value="1"/>
</dbReference>
<accession>A0A1Z5SW07</accession>
<feature type="signal peptide" evidence="1">
    <location>
        <begin position="1"/>
        <end position="16"/>
    </location>
</feature>
<dbReference type="Proteomes" id="UP000194280">
    <property type="component" value="Unassembled WGS sequence"/>
</dbReference>
<dbReference type="VEuPathDB" id="FungiDB:BTJ68_11935"/>
<dbReference type="Pfam" id="PF00135">
    <property type="entry name" value="COesterase"/>
    <property type="match status" value="1"/>
</dbReference>
<dbReference type="InParanoid" id="A0A1Z5SW07"/>
<dbReference type="SUPFAM" id="SSF53474">
    <property type="entry name" value="alpha/beta-Hydrolases"/>
    <property type="match status" value="1"/>
</dbReference>
<proteinExistence type="predicted"/>